<organism evidence="2">
    <name type="scientific">marine metagenome</name>
    <dbReference type="NCBI Taxonomy" id="408172"/>
    <lineage>
        <taxon>unclassified sequences</taxon>
        <taxon>metagenomes</taxon>
        <taxon>ecological metagenomes</taxon>
    </lineage>
</organism>
<dbReference type="InterPro" id="IPR010823">
    <property type="entry name" value="Portal_Gp20"/>
</dbReference>
<proteinExistence type="predicted"/>
<gene>
    <name evidence="2" type="ORF">METZ01_LOCUS67224</name>
</gene>
<dbReference type="AlphaFoldDB" id="A0A381TE51"/>
<dbReference type="Pfam" id="PF07230">
    <property type="entry name" value="Portal_T4"/>
    <property type="match status" value="1"/>
</dbReference>
<dbReference type="EMBL" id="UINC01004443">
    <property type="protein sequence ID" value="SVA14370.1"/>
    <property type="molecule type" value="Genomic_DNA"/>
</dbReference>
<evidence type="ECO:0000256" key="1">
    <source>
        <dbReference type="SAM" id="MobiDB-lite"/>
    </source>
</evidence>
<evidence type="ECO:0000313" key="2">
    <source>
        <dbReference type="EMBL" id="SVA14370.1"/>
    </source>
</evidence>
<protein>
    <recommendedName>
        <fullName evidence="3">Portal protein</fullName>
    </recommendedName>
</protein>
<feature type="region of interest" description="Disordered" evidence="1">
    <location>
        <begin position="509"/>
        <end position="585"/>
    </location>
</feature>
<evidence type="ECO:0008006" key="3">
    <source>
        <dbReference type="Google" id="ProtNLM"/>
    </source>
</evidence>
<feature type="compositionally biased region" description="Gly residues" evidence="1">
    <location>
        <begin position="530"/>
        <end position="540"/>
    </location>
</feature>
<name>A0A381TE51_9ZZZZ</name>
<accession>A0A381TE51</accession>
<reference evidence="2" key="1">
    <citation type="submission" date="2018-05" db="EMBL/GenBank/DDBJ databases">
        <authorList>
            <person name="Lanie J.A."/>
            <person name="Ng W.-L."/>
            <person name="Kazmierczak K.M."/>
            <person name="Andrzejewski T.M."/>
            <person name="Davidsen T.M."/>
            <person name="Wayne K.J."/>
            <person name="Tettelin H."/>
            <person name="Glass J.I."/>
            <person name="Rusch D."/>
            <person name="Podicherti R."/>
            <person name="Tsui H.-C.T."/>
            <person name="Winkler M.E."/>
        </authorList>
    </citation>
    <scope>NUCLEOTIDE SEQUENCE</scope>
</reference>
<sequence>MSWKRYFTPVATKQTGEGNYSPLGGAANQGFGPAQANYSSYLPDVYVGSPNRVERYGQYNTMDMDSEVNAALDILAEFCTQKNKQNQTPFIMDFKQKATNSEITVLQQYLLQWSKLEKFDTRMFRIVRNIFKYGDAFFIRDPETKKWFWVDPAKVSRIIVNESEGKKPEQYIIRDVNLNFRDMVATTPHQTTGNVTGGGGGYLQGGVRGYVGASNATAMSGGRFMKEHKETAIDAENVVHLSLSEGLDLNYPFGNSLLESIFKVYKQKELLEDAIIIYRVQRAPERRVFYVDVGNMPSHLAMQFVERVKTDIHQRRIPSQTGGGQNVIDSAYNPLSINEDYFFPQTAEGRGSKVETLPGGTNLGEIDDLKYFTNKLVRGLRIPSSYLPTGPDDGQSNYQDGRVGTAYIQELRFNNYCERLQSLITEEFNQEFKRYLLEKGVNIDTAMFDIKMQPPQNFASYRQSELDNARIGTYTQMAAVPYISNRFAMGRFLGLTDEELAENERLWKEENDENLTAPPTDAAGEMRGAGISGAGIGADMGGMEAEAPEGEEAAPVDGGAAPPPDTATGGGAGGGAPGGAPPAGA</sequence>
<feature type="compositionally biased region" description="Gly residues" evidence="1">
    <location>
        <begin position="568"/>
        <end position="578"/>
    </location>
</feature>